<dbReference type="AlphaFoldDB" id="A0A9W8MP76"/>
<dbReference type="Proteomes" id="UP001148786">
    <property type="component" value="Unassembled WGS sequence"/>
</dbReference>
<accession>A0A9W8MP76</accession>
<proteinExistence type="predicted"/>
<organism evidence="2 3">
    <name type="scientific">Agrocybe chaxingu</name>
    <dbReference type="NCBI Taxonomy" id="84603"/>
    <lineage>
        <taxon>Eukaryota</taxon>
        <taxon>Fungi</taxon>
        <taxon>Dikarya</taxon>
        <taxon>Basidiomycota</taxon>
        <taxon>Agaricomycotina</taxon>
        <taxon>Agaricomycetes</taxon>
        <taxon>Agaricomycetidae</taxon>
        <taxon>Agaricales</taxon>
        <taxon>Agaricineae</taxon>
        <taxon>Strophariaceae</taxon>
        <taxon>Agrocybe</taxon>
    </lineage>
</organism>
<sequence>MDMEGVGKEQSKGSTYAGGGYAPSGGNAAGAAVSILESRVVEEEGSPSQRRLEGHGRSLGGIGLLSSRRSRFAIRPLYGPLEGATFDQVGEDDDDDDDDYNPDDDDDDDESDESDEGEADAGVSEIEDFDESVMIP</sequence>
<keyword evidence="3" id="KW-1185">Reference proteome</keyword>
<feature type="region of interest" description="Disordered" evidence="1">
    <location>
        <begin position="80"/>
        <end position="136"/>
    </location>
</feature>
<name>A0A9W8MP76_9AGAR</name>
<comment type="caution">
    <text evidence="2">The sequence shown here is derived from an EMBL/GenBank/DDBJ whole genome shotgun (WGS) entry which is preliminary data.</text>
</comment>
<feature type="compositionally biased region" description="Basic and acidic residues" evidence="1">
    <location>
        <begin position="1"/>
        <end position="11"/>
    </location>
</feature>
<feature type="region of interest" description="Disordered" evidence="1">
    <location>
        <begin position="1"/>
        <end position="63"/>
    </location>
</feature>
<evidence type="ECO:0000256" key="1">
    <source>
        <dbReference type="SAM" id="MobiDB-lite"/>
    </source>
</evidence>
<evidence type="ECO:0000313" key="3">
    <source>
        <dbReference type="Proteomes" id="UP001148786"/>
    </source>
</evidence>
<protein>
    <submittedName>
        <fullName evidence="2">Uncharacterized protein</fullName>
    </submittedName>
</protein>
<reference evidence="2" key="1">
    <citation type="submission" date="2022-07" db="EMBL/GenBank/DDBJ databases">
        <title>Genome Sequence of Agrocybe chaxingu.</title>
        <authorList>
            <person name="Buettner E."/>
        </authorList>
    </citation>
    <scope>NUCLEOTIDE SEQUENCE</scope>
    <source>
        <strain evidence="2">MP-N11</strain>
    </source>
</reference>
<gene>
    <name evidence="2" type="ORF">NLJ89_g12297</name>
</gene>
<dbReference type="EMBL" id="JANKHO010003908">
    <property type="protein sequence ID" value="KAJ3480165.1"/>
    <property type="molecule type" value="Genomic_DNA"/>
</dbReference>
<evidence type="ECO:0000313" key="2">
    <source>
        <dbReference type="EMBL" id="KAJ3480165.1"/>
    </source>
</evidence>
<feature type="compositionally biased region" description="Acidic residues" evidence="1">
    <location>
        <begin position="89"/>
        <end position="136"/>
    </location>
</feature>